<proteinExistence type="predicted"/>
<dbReference type="EMBL" id="AP006840">
    <property type="protein sequence ID" value="BAD42249.1"/>
    <property type="molecule type" value="Genomic_DNA"/>
</dbReference>
<protein>
    <submittedName>
        <fullName evidence="1">Uncharacterized protein</fullName>
    </submittedName>
</protein>
<dbReference type="KEGG" id="sth:STH3268"/>
<accession>Q67JA1</accession>
<sequence length="67" mass="7206">MYTGFPRPVENSRSPKRTRGAALFVPTAGLSPGIVDNLWPTWGDAVDSFRATNRKNLHVQTAGPGPA</sequence>
<reference evidence="1 2" key="1">
    <citation type="journal article" date="2004" name="Nucleic Acids Res.">
        <title>Genome sequence of Symbiobacterium thermophilum, an uncultivable bacterium that depends on microbial commensalism.</title>
        <authorList>
            <person name="Ueda K."/>
            <person name="Yamashita A."/>
            <person name="Ishikawa J."/>
            <person name="Shimada M."/>
            <person name="Watsuji T."/>
            <person name="Morimura K."/>
            <person name="Ikeda H."/>
            <person name="Hattori M."/>
            <person name="Beppu T."/>
        </authorList>
    </citation>
    <scope>NUCLEOTIDE SEQUENCE [LARGE SCALE GENOMIC DNA]</scope>
    <source>
        <strain evidence="2">T / IAM 14863</strain>
    </source>
</reference>
<evidence type="ECO:0000313" key="2">
    <source>
        <dbReference type="Proteomes" id="UP000000417"/>
    </source>
</evidence>
<dbReference type="STRING" id="292459.STH3268"/>
<evidence type="ECO:0000313" key="1">
    <source>
        <dbReference type="EMBL" id="BAD42249.1"/>
    </source>
</evidence>
<dbReference type="Proteomes" id="UP000000417">
    <property type="component" value="Chromosome"/>
</dbReference>
<dbReference type="AlphaFoldDB" id="Q67JA1"/>
<dbReference type="HOGENOM" id="CLU_2810900_0_0_9"/>
<organism evidence="1 2">
    <name type="scientific">Symbiobacterium thermophilum (strain DSM 24528 / JCM 14929 / IAM 14863 / T)</name>
    <dbReference type="NCBI Taxonomy" id="292459"/>
    <lineage>
        <taxon>Bacteria</taxon>
        <taxon>Bacillati</taxon>
        <taxon>Bacillota</taxon>
        <taxon>Clostridia</taxon>
        <taxon>Eubacteriales</taxon>
        <taxon>Symbiobacteriaceae</taxon>
        <taxon>Symbiobacterium</taxon>
    </lineage>
</organism>
<keyword evidence="2" id="KW-1185">Reference proteome</keyword>
<gene>
    <name evidence="1" type="ordered locus">STH3268</name>
</gene>
<name>Q67JA1_SYMTH</name>